<protein>
    <submittedName>
        <fullName evidence="1">Uncharacterized protein</fullName>
    </submittedName>
</protein>
<feature type="non-terminal residue" evidence="1">
    <location>
        <position position="69"/>
    </location>
</feature>
<dbReference type="GeneID" id="94434230"/>
<organism evidence="1 2">
    <name type="scientific">Cystoisospora suis</name>
    <dbReference type="NCBI Taxonomy" id="483139"/>
    <lineage>
        <taxon>Eukaryota</taxon>
        <taxon>Sar</taxon>
        <taxon>Alveolata</taxon>
        <taxon>Apicomplexa</taxon>
        <taxon>Conoidasida</taxon>
        <taxon>Coccidia</taxon>
        <taxon>Eucoccidiorida</taxon>
        <taxon>Eimeriorina</taxon>
        <taxon>Sarcocystidae</taxon>
        <taxon>Cystoisospora</taxon>
    </lineage>
</organism>
<gene>
    <name evidence="1" type="ORF">CSUI_010918</name>
</gene>
<dbReference type="AlphaFoldDB" id="A0A2C6KFD9"/>
<dbReference type="EMBL" id="MIGC01008851">
    <property type="protein sequence ID" value="PHJ15272.1"/>
    <property type="molecule type" value="Genomic_DNA"/>
</dbReference>
<dbReference type="RefSeq" id="XP_067917006.1">
    <property type="nucleotide sequence ID" value="XM_068071019.1"/>
</dbReference>
<proteinExistence type="predicted"/>
<accession>A0A2C6KFD9</accession>
<evidence type="ECO:0000313" key="2">
    <source>
        <dbReference type="Proteomes" id="UP000221165"/>
    </source>
</evidence>
<comment type="caution">
    <text evidence="1">The sequence shown here is derived from an EMBL/GenBank/DDBJ whole genome shotgun (WGS) entry which is preliminary data.</text>
</comment>
<dbReference type="VEuPathDB" id="ToxoDB:CSUI_010918"/>
<dbReference type="Proteomes" id="UP000221165">
    <property type="component" value="Unassembled WGS sequence"/>
</dbReference>
<keyword evidence="2" id="KW-1185">Reference proteome</keyword>
<reference evidence="1 2" key="1">
    <citation type="journal article" date="2017" name="Int. J. Parasitol.">
        <title>The genome of the protozoan parasite Cystoisospora suis and a reverse vaccinology approach to identify vaccine candidates.</title>
        <authorList>
            <person name="Palmieri N."/>
            <person name="Shrestha A."/>
            <person name="Ruttkowski B."/>
            <person name="Beck T."/>
            <person name="Vogl C."/>
            <person name="Tomley F."/>
            <person name="Blake D.P."/>
            <person name="Joachim A."/>
        </authorList>
    </citation>
    <scope>NUCLEOTIDE SEQUENCE [LARGE SCALE GENOMIC DNA]</scope>
    <source>
        <strain evidence="1 2">Wien I</strain>
    </source>
</reference>
<sequence length="69" mass="7812">KSLRQRFLFCLCPHCLFLSSLSLLLLTSKWVSYPSVFPSPSVFLFPETSLSSVYPFFCTSSLFSSFSSL</sequence>
<feature type="non-terminal residue" evidence="1">
    <location>
        <position position="1"/>
    </location>
</feature>
<evidence type="ECO:0000313" key="1">
    <source>
        <dbReference type="EMBL" id="PHJ15272.1"/>
    </source>
</evidence>
<name>A0A2C6KFD9_9APIC</name>